<accession>V5WEZ3</accession>
<dbReference type="EMBL" id="CP006939">
    <property type="protein sequence ID" value="AHC14109.1"/>
    <property type="molecule type" value="Genomic_DNA"/>
</dbReference>
<dbReference type="InterPro" id="IPR003356">
    <property type="entry name" value="DNA_methylase_A-5"/>
</dbReference>
<evidence type="ECO:0000313" key="10">
    <source>
        <dbReference type="EMBL" id="AHC14109.1"/>
    </source>
</evidence>
<keyword evidence="11" id="KW-1185">Reference proteome</keyword>
<organism evidence="10 11">
    <name type="scientific">Salinispira pacifica</name>
    <dbReference type="NCBI Taxonomy" id="1307761"/>
    <lineage>
        <taxon>Bacteria</taxon>
        <taxon>Pseudomonadati</taxon>
        <taxon>Spirochaetota</taxon>
        <taxon>Spirochaetia</taxon>
        <taxon>Spirochaetales</taxon>
        <taxon>Spirochaetaceae</taxon>
        <taxon>Salinispira</taxon>
    </lineage>
</organism>
<dbReference type="HOGENOM" id="CLU_852312_0_0_12"/>
<dbReference type="GO" id="GO:0009307">
    <property type="term" value="P:DNA restriction-modification system"/>
    <property type="evidence" value="ECO:0007669"/>
    <property type="project" value="UniProtKB-KW"/>
</dbReference>
<keyword evidence="5" id="KW-0949">S-adenosyl-L-methionine</keyword>
<evidence type="ECO:0000256" key="3">
    <source>
        <dbReference type="ARBA" id="ARBA00022603"/>
    </source>
</evidence>
<keyword evidence="3 10" id="KW-0489">Methyltransferase</keyword>
<dbReference type="STRING" id="1307761.L21SP2_0682"/>
<dbReference type="Pfam" id="PF02384">
    <property type="entry name" value="N6_Mtase"/>
    <property type="match status" value="1"/>
</dbReference>
<proteinExistence type="inferred from homology"/>
<comment type="similarity">
    <text evidence="1">Belongs to the N(4)/N(6)-methyltransferase family.</text>
</comment>
<evidence type="ECO:0000313" key="11">
    <source>
        <dbReference type="Proteomes" id="UP000018680"/>
    </source>
</evidence>
<dbReference type="Proteomes" id="UP000018680">
    <property type="component" value="Chromosome"/>
</dbReference>
<dbReference type="REBASE" id="75954">
    <property type="entry name" value="M.SpaD2ORF682P"/>
</dbReference>
<dbReference type="SUPFAM" id="SSF53335">
    <property type="entry name" value="S-adenosyl-L-methionine-dependent methyltransferases"/>
    <property type="match status" value="1"/>
</dbReference>
<feature type="coiled-coil region" evidence="8">
    <location>
        <begin position="290"/>
        <end position="324"/>
    </location>
</feature>
<reference evidence="10 11" key="1">
    <citation type="journal article" date="2015" name="Stand. Genomic Sci.">
        <title>Complete genome sequence and description of Salinispira pacifica gen. nov., sp. nov., a novel spirochaete isolated form a hypersaline microbial mat.</title>
        <authorList>
            <person name="Ben Hania W."/>
            <person name="Joseph M."/>
            <person name="Schumann P."/>
            <person name="Bunk B."/>
            <person name="Fiebig A."/>
            <person name="Sproer C."/>
            <person name="Klenk H.P."/>
            <person name="Fardeau M.L."/>
            <person name="Spring S."/>
        </authorList>
    </citation>
    <scope>NUCLEOTIDE SEQUENCE [LARGE SCALE GENOMIC DNA]</scope>
    <source>
        <strain evidence="10 11">L21-RPul-D2</strain>
    </source>
</reference>
<protein>
    <recommendedName>
        <fullName evidence="2">site-specific DNA-methyltransferase (adenine-specific)</fullName>
        <ecNumber evidence="2">2.1.1.72</ecNumber>
    </recommendedName>
</protein>
<comment type="catalytic activity">
    <reaction evidence="7">
        <text>a 2'-deoxyadenosine in DNA + S-adenosyl-L-methionine = an N(6)-methyl-2'-deoxyadenosine in DNA + S-adenosyl-L-homocysteine + H(+)</text>
        <dbReference type="Rhea" id="RHEA:15197"/>
        <dbReference type="Rhea" id="RHEA-COMP:12418"/>
        <dbReference type="Rhea" id="RHEA-COMP:12419"/>
        <dbReference type="ChEBI" id="CHEBI:15378"/>
        <dbReference type="ChEBI" id="CHEBI:57856"/>
        <dbReference type="ChEBI" id="CHEBI:59789"/>
        <dbReference type="ChEBI" id="CHEBI:90615"/>
        <dbReference type="ChEBI" id="CHEBI:90616"/>
        <dbReference type="EC" id="2.1.1.72"/>
    </reaction>
</comment>
<evidence type="ECO:0000256" key="6">
    <source>
        <dbReference type="ARBA" id="ARBA00022747"/>
    </source>
</evidence>
<dbReference type="PANTHER" id="PTHR42933">
    <property type="entry name" value="SLR6095 PROTEIN"/>
    <property type="match status" value="1"/>
</dbReference>
<evidence type="ECO:0000256" key="2">
    <source>
        <dbReference type="ARBA" id="ARBA00011900"/>
    </source>
</evidence>
<dbReference type="RefSeq" id="WP_024267040.1">
    <property type="nucleotide sequence ID" value="NC_023035.1"/>
</dbReference>
<keyword evidence="4 10" id="KW-0808">Transferase</keyword>
<name>V5WEZ3_9SPIO</name>
<dbReference type="KEGG" id="slr:L21SP2_0682"/>
<sequence>MKDVTRGDYRQIRDDYFAAQRLLFLGFLKDGNLTTPIEVADILQRILQVQPGESVLDPFMGGGELLLRSASEARQLSGQDKELLMVTLASVNALVSNKTVEVREADSLMKPLPGKADVVLSHIPFTPRFSMSGDPPAYMKFGMPGSNGGSYYYLSMMLHRMNRRGAALVTEGDLIRGGGEADIRRRLIEEGLIDAVIALPPGIYEGSSIGSSILLFSKERTTDSIQFIDARGLFQKIRGGVRLSEDGLNRIDRLYTKQLVEPGFSCYVKPNEVMDENAVLTVQRYTAVQEKRDRGDIAQLESRMKQLEEQMDTQRSEVNRLITKTF</sequence>
<evidence type="ECO:0000256" key="4">
    <source>
        <dbReference type="ARBA" id="ARBA00022679"/>
    </source>
</evidence>
<evidence type="ECO:0000259" key="9">
    <source>
        <dbReference type="Pfam" id="PF02384"/>
    </source>
</evidence>
<evidence type="ECO:0000256" key="8">
    <source>
        <dbReference type="SAM" id="Coils"/>
    </source>
</evidence>
<dbReference type="GO" id="GO:0032259">
    <property type="term" value="P:methylation"/>
    <property type="evidence" value="ECO:0007669"/>
    <property type="project" value="UniProtKB-KW"/>
</dbReference>
<dbReference type="eggNOG" id="COG0286">
    <property type="taxonomic scope" value="Bacteria"/>
</dbReference>
<dbReference type="Gene3D" id="3.40.50.150">
    <property type="entry name" value="Vaccinia Virus protein VP39"/>
    <property type="match status" value="1"/>
</dbReference>
<dbReference type="InterPro" id="IPR051537">
    <property type="entry name" value="DNA_Adenine_Mtase"/>
</dbReference>
<dbReference type="EC" id="2.1.1.72" evidence="2"/>
<dbReference type="AlphaFoldDB" id="V5WEZ3"/>
<evidence type="ECO:0000256" key="1">
    <source>
        <dbReference type="ARBA" id="ARBA00006594"/>
    </source>
</evidence>
<evidence type="ECO:0000256" key="7">
    <source>
        <dbReference type="ARBA" id="ARBA00047942"/>
    </source>
</evidence>
<dbReference type="OrthoDB" id="9814572at2"/>
<evidence type="ECO:0000256" key="5">
    <source>
        <dbReference type="ARBA" id="ARBA00022691"/>
    </source>
</evidence>
<dbReference type="GO" id="GO:0003677">
    <property type="term" value="F:DNA binding"/>
    <property type="evidence" value="ECO:0007669"/>
    <property type="project" value="InterPro"/>
</dbReference>
<dbReference type="InterPro" id="IPR029063">
    <property type="entry name" value="SAM-dependent_MTases_sf"/>
</dbReference>
<dbReference type="GO" id="GO:0009007">
    <property type="term" value="F:site-specific DNA-methyltransferase (adenine-specific) activity"/>
    <property type="evidence" value="ECO:0007669"/>
    <property type="project" value="UniProtKB-EC"/>
</dbReference>
<dbReference type="PANTHER" id="PTHR42933:SF3">
    <property type="entry name" value="TYPE I RESTRICTION ENZYME MJAVIII METHYLASE SUBUNIT"/>
    <property type="match status" value="1"/>
</dbReference>
<feature type="domain" description="DNA methylase adenine-specific" evidence="9">
    <location>
        <begin position="30"/>
        <end position="293"/>
    </location>
</feature>
<keyword evidence="8" id="KW-0175">Coiled coil</keyword>
<dbReference type="GO" id="GO:0008170">
    <property type="term" value="F:N-methyltransferase activity"/>
    <property type="evidence" value="ECO:0007669"/>
    <property type="project" value="InterPro"/>
</dbReference>
<gene>
    <name evidence="10" type="ORF">L21SP2_0682</name>
</gene>
<keyword evidence="6" id="KW-0680">Restriction system</keyword>